<dbReference type="Proteomes" id="UP000076502">
    <property type="component" value="Unassembled WGS sequence"/>
</dbReference>
<sequence length="420" mass="50127">MADRRRAMMKRSDIKRGLREMHIEGKKATEMEKLQRAKEVFDLKLRQTERDKKLAEELALRKHFELQEFFQKKKARQAVSILPDSTAQNLEAKLKEKDLENASNSKLPDVWPFIDKMDPRQLQEKKLSYRRELQNQQIGNRRRLREKEEEKHRERKILEEVGEALRKEEVEAERQKKEKVLMLQVERDAFLKARQIWKDKRKNLLKREYEEIVKIVAKKEALQKEESEQKTDTRMWKDAMAENVGKKIQAEAFKKTERERICHELYLAEKENELADEVIRAALRKQRASRELLQDMARHEKAAAERQAKDDAIDAAFIRYLVEQRRKMEEADRKKEQERREKMEQFGNELKETITRNSMQHSEELAHRRFRADDEEVGQNGVPGVEKLSDSKNCAKIKIKCHSESVLDDWKSPQPKKVFT</sequence>
<evidence type="ECO:0000313" key="18">
    <source>
        <dbReference type="Proteomes" id="UP000076502"/>
    </source>
</evidence>
<keyword evidence="9" id="KW-0206">Cytoskeleton</keyword>
<dbReference type="AlphaFoldDB" id="A0A154P270"/>
<feature type="region of interest" description="Disordered" evidence="15">
    <location>
        <begin position="329"/>
        <end position="388"/>
    </location>
</feature>
<feature type="compositionally biased region" description="Basic and acidic residues" evidence="15">
    <location>
        <begin position="329"/>
        <end position="354"/>
    </location>
</feature>
<evidence type="ECO:0000256" key="15">
    <source>
        <dbReference type="SAM" id="MobiDB-lite"/>
    </source>
</evidence>
<comment type="similarity">
    <text evidence="3">Belongs to the MNS1 family.</text>
</comment>
<evidence type="ECO:0000256" key="13">
    <source>
        <dbReference type="ARBA" id="ARBA00046114"/>
    </source>
</evidence>
<evidence type="ECO:0000256" key="11">
    <source>
        <dbReference type="ARBA" id="ARBA00023254"/>
    </source>
</evidence>
<proteinExistence type="inferred from homology"/>
<dbReference type="Pfam" id="PF13868">
    <property type="entry name" value="TPH"/>
    <property type="match status" value="1"/>
</dbReference>
<evidence type="ECO:0000256" key="5">
    <source>
        <dbReference type="ARBA" id="ARBA00022490"/>
    </source>
</evidence>
<dbReference type="PANTHER" id="PTHR19265:SF0">
    <property type="entry name" value="MEIOSIS-SPECIFIC NUCLEAR STRUCTURAL PROTEIN 1"/>
    <property type="match status" value="1"/>
</dbReference>
<dbReference type="InterPro" id="IPR026504">
    <property type="entry name" value="MNS1"/>
</dbReference>
<evidence type="ECO:0000256" key="10">
    <source>
        <dbReference type="ARBA" id="ARBA00023242"/>
    </source>
</evidence>
<keyword evidence="8" id="KW-0969">Cilium</keyword>
<evidence type="ECO:0000256" key="6">
    <source>
        <dbReference type="ARBA" id="ARBA00022846"/>
    </source>
</evidence>
<accession>A0A154P270</accession>
<feature type="coiled-coil region" evidence="14">
    <location>
        <begin position="130"/>
        <end position="178"/>
    </location>
</feature>
<protein>
    <recommendedName>
        <fullName evidence="4">Meiosis-specific nuclear structural protein 1</fullName>
    </recommendedName>
</protein>
<keyword evidence="6" id="KW-0282">Flagellum</keyword>
<dbReference type="GO" id="GO:0005634">
    <property type="term" value="C:nucleus"/>
    <property type="evidence" value="ECO:0007669"/>
    <property type="project" value="UniProtKB-SubCell"/>
</dbReference>
<gene>
    <name evidence="17" type="ORF">WN55_06108</name>
</gene>
<evidence type="ECO:0000313" key="17">
    <source>
        <dbReference type="EMBL" id="KZC05933.1"/>
    </source>
</evidence>
<evidence type="ECO:0000256" key="9">
    <source>
        <dbReference type="ARBA" id="ARBA00023212"/>
    </source>
</evidence>
<keyword evidence="7 14" id="KW-0175">Coiled coil</keyword>
<comment type="function">
    <text evidence="13">Microtubule inner protein (MIP) part of the dynein-decorated doublet microtubules (DMTs) in cilia axoneme, which is required for motile cilia beating. May play a role in the control of meiotic division and germ cell differentiation through regulation of pairing and recombination during meiosis. Required for sperm flagella assembly. May play a role in the assembly and function of the outer dynein arm-docking complex (ODA-DC). ODA-DC mediates outer dynein arms (ODA) binding onto the axonemal doublet microtubules.</text>
</comment>
<keyword evidence="18" id="KW-1185">Reference proteome</keyword>
<dbReference type="InterPro" id="IPR043597">
    <property type="entry name" value="TPH_dom"/>
</dbReference>
<evidence type="ECO:0000259" key="16">
    <source>
        <dbReference type="Pfam" id="PF13868"/>
    </source>
</evidence>
<dbReference type="PANTHER" id="PTHR19265">
    <property type="entry name" value="MEIOSIS-SPECIFIC NUCLEAR STRUCTURAL PROTEIN 1"/>
    <property type="match status" value="1"/>
</dbReference>
<keyword evidence="5" id="KW-0963">Cytoplasm</keyword>
<feature type="domain" description="Trichohyalin-plectin-homology" evidence="16">
    <location>
        <begin position="120"/>
        <end position="367"/>
    </location>
</feature>
<dbReference type="EMBL" id="KQ434803">
    <property type="protein sequence ID" value="KZC05933.1"/>
    <property type="molecule type" value="Genomic_DNA"/>
</dbReference>
<organism evidence="17 18">
    <name type="scientific">Dufourea novaeangliae</name>
    <name type="common">Sweat bee</name>
    <dbReference type="NCBI Taxonomy" id="178035"/>
    <lineage>
        <taxon>Eukaryota</taxon>
        <taxon>Metazoa</taxon>
        <taxon>Ecdysozoa</taxon>
        <taxon>Arthropoda</taxon>
        <taxon>Hexapoda</taxon>
        <taxon>Insecta</taxon>
        <taxon>Pterygota</taxon>
        <taxon>Neoptera</taxon>
        <taxon>Endopterygota</taxon>
        <taxon>Hymenoptera</taxon>
        <taxon>Apocrita</taxon>
        <taxon>Aculeata</taxon>
        <taxon>Apoidea</taxon>
        <taxon>Anthophila</taxon>
        <taxon>Halictidae</taxon>
        <taxon>Rophitinae</taxon>
        <taxon>Dufourea</taxon>
    </lineage>
</organism>
<evidence type="ECO:0000256" key="3">
    <source>
        <dbReference type="ARBA" id="ARBA00009158"/>
    </source>
</evidence>
<evidence type="ECO:0000256" key="12">
    <source>
        <dbReference type="ARBA" id="ARBA00023273"/>
    </source>
</evidence>
<dbReference type="OrthoDB" id="197839at2759"/>
<keyword evidence="12" id="KW-0966">Cell projection</keyword>
<keyword evidence="11" id="KW-0469">Meiosis</keyword>
<evidence type="ECO:0000256" key="1">
    <source>
        <dbReference type="ARBA" id="ARBA00004123"/>
    </source>
</evidence>
<evidence type="ECO:0000256" key="14">
    <source>
        <dbReference type="SAM" id="Coils"/>
    </source>
</evidence>
<dbReference type="STRING" id="178035.A0A154P270"/>
<evidence type="ECO:0000256" key="4">
    <source>
        <dbReference type="ARBA" id="ARBA00014813"/>
    </source>
</evidence>
<name>A0A154P270_DUFNO</name>
<dbReference type="GO" id="GO:0051321">
    <property type="term" value="P:meiotic cell cycle"/>
    <property type="evidence" value="ECO:0007669"/>
    <property type="project" value="UniProtKB-KW"/>
</dbReference>
<reference evidence="17 18" key="1">
    <citation type="submission" date="2015-07" db="EMBL/GenBank/DDBJ databases">
        <title>The genome of Dufourea novaeangliae.</title>
        <authorList>
            <person name="Pan H."/>
            <person name="Kapheim K."/>
        </authorList>
    </citation>
    <scope>NUCLEOTIDE SEQUENCE [LARGE SCALE GENOMIC DNA]</scope>
    <source>
        <strain evidence="17">0120121106</strain>
        <tissue evidence="17">Whole body</tissue>
    </source>
</reference>
<comment type="subcellular location">
    <subcellularLocation>
        <location evidence="2">Cytoplasm</location>
        <location evidence="2">Cytoskeleton</location>
        <location evidence="2">Flagellum axoneme</location>
    </subcellularLocation>
    <subcellularLocation>
        <location evidence="1">Nucleus</location>
    </subcellularLocation>
</comment>
<keyword evidence="10" id="KW-0539">Nucleus</keyword>
<evidence type="ECO:0000256" key="8">
    <source>
        <dbReference type="ARBA" id="ARBA00023069"/>
    </source>
</evidence>
<evidence type="ECO:0000256" key="7">
    <source>
        <dbReference type="ARBA" id="ARBA00023054"/>
    </source>
</evidence>
<evidence type="ECO:0000256" key="2">
    <source>
        <dbReference type="ARBA" id="ARBA00004611"/>
    </source>
</evidence>